<gene>
    <name evidence="2" type="ORF">RRG08_058103</name>
</gene>
<dbReference type="EMBL" id="JAWDGP010006241">
    <property type="protein sequence ID" value="KAK3744923.1"/>
    <property type="molecule type" value="Genomic_DNA"/>
</dbReference>
<keyword evidence="3" id="KW-1185">Reference proteome</keyword>
<dbReference type="PANTHER" id="PTHR47018">
    <property type="entry name" value="CXC DOMAIN-CONTAINING PROTEIN-RELATED"/>
    <property type="match status" value="1"/>
</dbReference>
<organism evidence="2 3">
    <name type="scientific">Elysia crispata</name>
    <name type="common">lettuce slug</name>
    <dbReference type="NCBI Taxonomy" id="231223"/>
    <lineage>
        <taxon>Eukaryota</taxon>
        <taxon>Metazoa</taxon>
        <taxon>Spiralia</taxon>
        <taxon>Lophotrochozoa</taxon>
        <taxon>Mollusca</taxon>
        <taxon>Gastropoda</taxon>
        <taxon>Heterobranchia</taxon>
        <taxon>Euthyneura</taxon>
        <taxon>Panpulmonata</taxon>
        <taxon>Sacoglossa</taxon>
        <taxon>Placobranchoidea</taxon>
        <taxon>Plakobranchidae</taxon>
        <taxon>Elysia</taxon>
    </lineage>
</organism>
<evidence type="ECO:0000313" key="2">
    <source>
        <dbReference type="EMBL" id="KAK3744923.1"/>
    </source>
</evidence>
<evidence type="ECO:0000313" key="3">
    <source>
        <dbReference type="Proteomes" id="UP001283361"/>
    </source>
</evidence>
<sequence>MTTIDFSKCFFCQSDDTGDLRDPTKSHKSSVYTLYQNVVQNIIQLKQLNEYPFDIDFQVFEVGEDGLEQAHVNSLERNGAVWHKSCRNKIDNQKVKRAKKKADKAIHTSPRKTRRMSLPCDGNSSFTSTSQNCDDGPTADDSMSEELCIICDQPGGKKINFYKAATLGIDNKVRASAETLCDKDLIRKLSSGDMIAIDAHYHLTCLADLYRRSQKFEKNKKKKLDDRSKILQDQALSDLIDYIESYRDTNTTFNMPELCKLYYSRLVSLGVEEHVHTTRLRESLLAAIPDLKEVRNERNNIVQLAFDCDISKALLQLSNHDCNHEIVILSKASKTLRQHVFGIQNTFSGKFSEDSQQNSVPTMLLSFMQMVLDGRGITGSPSPDKPVNKSSAALSISQLVVFNTVKQEH</sequence>
<dbReference type="PANTHER" id="PTHR47018:SF4">
    <property type="match status" value="1"/>
</dbReference>
<reference evidence="2" key="1">
    <citation type="journal article" date="2023" name="G3 (Bethesda)">
        <title>A reference genome for the long-term kleptoplast-retaining sea slug Elysia crispata morphotype clarki.</title>
        <authorList>
            <person name="Eastman K.E."/>
            <person name="Pendleton A.L."/>
            <person name="Shaikh M.A."/>
            <person name="Suttiyut T."/>
            <person name="Ogas R."/>
            <person name="Tomko P."/>
            <person name="Gavelis G."/>
            <person name="Widhalm J.R."/>
            <person name="Wisecaver J.H."/>
        </authorList>
    </citation>
    <scope>NUCLEOTIDE SEQUENCE</scope>
    <source>
        <strain evidence="2">ECLA1</strain>
    </source>
</reference>
<feature type="region of interest" description="Disordered" evidence="1">
    <location>
        <begin position="98"/>
        <end position="123"/>
    </location>
</feature>
<name>A0AAE0YGG8_9GAST</name>
<dbReference type="AlphaFoldDB" id="A0AAE0YGG8"/>
<dbReference type="Proteomes" id="UP001283361">
    <property type="component" value="Unassembled WGS sequence"/>
</dbReference>
<comment type="caution">
    <text evidence="2">The sequence shown here is derived from an EMBL/GenBank/DDBJ whole genome shotgun (WGS) entry which is preliminary data.</text>
</comment>
<proteinExistence type="predicted"/>
<accession>A0AAE0YGG8</accession>
<protein>
    <submittedName>
        <fullName evidence="2">Uncharacterized protein</fullName>
    </submittedName>
</protein>
<evidence type="ECO:0000256" key="1">
    <source>
        <dbReference type="SAM" id="MobiDB-lite"/>
    </source>
</evidence>